<protein>
    <submittedName>
        <fullName evidence="2">Uncharacterized protein</fullName>
    </submittedName>
</protein>
<feature type="region of interest" description="Disordered" evidence="1">
    <location>
        <begin position="54"/>
        <end position="85"/>
    </location>
</feature>
<dbReference type="Proteomes" id="UP001234178">
    <property type="component" value="Unassembled WGS sequence"/>
</dbReference>
<keyword evidence="3" id="KW-1185">Reference proteome</keyword>
<reference evidence="2 3" key="1">
    <citation type="journal article" date="2023" name="Nucleic Acids Res.">
        <title>The hologenome of Daphnia magna reveals possible DNA methylation and microbiome-mediated evolution of the host genome.</title>
        <authorList>
            <person name="Chaturvedi A."/>
            <person name="Li X."/>
            <person name="Dhandapani V."/>
            <person name="Marshall H."/>
            <person name="Kissane S."/>
            <person name="Cuenca-Cambronero M."/>
            <person name="Asole G."/>
            <person name="Calvet F."/>
            <person name="Ruiz-Romero M."/>
            <person name="Marangio P."/>
            <person name="Guigo R."/>
            <person name="Rago D."/>
            <person name="Mirbahai L."/>
            <person name="Eastwood N."/>
            <person name="Colbourne J.K."/>
            <person name="Zhou J."/>
            <person name="Mallon E."/>
            <person name="Orsini L."/>
        </authorList>
    </citation>
    <scope>NUCLEOTIDE SEQUENCE [LARGE SCALE GENOMIC DNA]</scope>
    <source>
        <strain evidence="2">LRV0_1</strain>
    </source>
</reference>
<feature type="compositionally biased region" description="Low complexity" evidence="1">
    <location>
        <begin position="73"/>
        <end position="85"/>
    </location>
</feature>
<evidence type="ECO:0000313" key="3">
    <source>
        <dbReference type="Proteomes" id="UP001234178"/>
    </source>
</evidence>
<name>A0ABR0A2P3_9CRUS</name>
<evidence type="ECO:0000256" key="1">
    <source>
        <dbReference type="SAM" id="MobiDB-lite"/>
    </source>
</evidence>
<gene>
    <name evidence="2" type="ORF">OUZ56_001451</name>
</gene>
<organism evidence="2 3">
    <name type="scientific">Daphnia magna</name>
    <dbReference type="NCBI Taxonomy" id="35525"/>
    <lineage>
        <taxon>Eukaryota</taxon>
        <taxon>Metazoa</taxon>
        <taxon>Ecdysozoa</taxon>
        <taxon>Arthropoda</taxon>
        <taxon>Crustacea</taxon>
        <taxon>Branchiopoda</taxon>
        <taxon>Diplostraca</taxon>
        <taxon>Cladocera</taxon>
        <taxon>Anomopoda</taxon>
        <taxon>Daphniidae</taxon>
        <taxon>Daphnia</taxon>
    </lineage>
</organism>
<proteinExistence type="predicted"/>
<accession>A0ABR0A2P3</accession>
<feature type="compositionally biased region" description="Polar residues" evidence="1">
    <location>
        <begin position="57"/>
        <end position="68"/>
    </location>
</feature>
<comment type="caution">
    <text evidence="2">The sequence shown here is derived from an EMBL/GenBank/DDBJ whole genome shotgun (WGS) entry which is preliminary data.</text>
</comment>
<sequence>MPVKIVCRSQDSKFWSSSPCPSPILRLVVAPPSSRGRPAFFSWSPRLHPSPHGQLVFASSVTPSSPRCPQNPGGTRLRQQGRLQR</sequence>
<evidence type="ECO:0000313" key="2">
    <source>
        <dbReference type="EMBL" id="KAK4019431.1"/>
    </source>
</evidence>
<dbReference type="EMBL" id="JAOYFB010000036">
    <property type="protein sequence ID" value="KAK4019431.1"/>
    <property type="molecule type" value="Genomic_DNA"/>
</dbReference>